<organism evidence="1 2">
    <name type="scientific">Glossina pallidipes</name>
    <name type="common">Tsetse fly</name>
    <dbReference type="NCBI Taxonomy" id="7398"/>
    <lineage>
        <taxon>Eukaryota</taxon>
        <taxon>Metazoa</taxon>
        <taxon>Ecdysozoa</taxon>
        <taxon>Arthropoda</taxon>
        <taxon>Hexapoda</taxon>
        <taxon>Insecta</taxon>
        <taxon>Pterygota</taxon>
        <taxon>Neoptera</taxon>
        <taxon>Endopterygota</taxon>
        <taxon>Diptera</taxon>
        <taxon>Brachycera</taxon>
        <taxon>Muscomorpha</taxon>
        <taxon>Hippoboscoidea</taxon>
        <taxon>Glossinidae</taxon>
        <taxon>Glossina</taxon>
    </lineage>
</organism>
<name>A0A1A9ZXI4_GLOPL</name>
<protein>
    <submittedName>
        <fullName evidence="1">Uncharacterized protein</fullName>
    </submittedName>
</protein>
<sequence>MSEILNGAMWNYIDGKTFCIQKSIFKKCARLEMRTNKWDSMLSMLSQRFYSTAVIVDDINVFGGGLNVGSRVEHIKSVERYNMHNNIIRKKKQLDRLSLQAYEVYKNKPPFKERYEWSRNYILQIFNKLGNEEKLLRVSLEELCLSDAEYLTKPCGFQNHLY</sequence>
<evidence type="ECO:0000313" key="1">
    <source>
        <dbReference type="EnsemblMetazoa" id="GPAI028209-PA"/>
    </source>
</evidence>
<dbReference type="STRING" id="7398.A0A1A9ZXI4"/>
<dbReference type="Gene3D" id="2.120.10.80">
    <property type="entry name" value="Kelch-type beta propeller"/>
    <property type="match status" value="1"/>
</dbReference>
<dbReference type="VEuPathDB" id="VectorBase:GPAI028209"/>
<dbReference type="InterPro" id="IPR015915">
    <property type="entry name" value="Kelch-typ_b-propeller"/>
</dbReference>
<evidence type="ECO:0000313" key="2">
    <source>
        <dbReference type="Proteomes" id="UP000092445"/>
    </source>
</evidence>
<proteinExistence type="predicted"/>
<dbReference type="EnsemblMetazoa" id="GPAI028209-RA">
    <property type="protein sequence ID" value="GPAI028209-PA"/>
    <property type="gene ID" value="GPAI028209"/>
</dbReference>
<keyword evidence="2" id="KW-1185">Reference proteome</keyword>
<dbReference type="Proteomes" id="UP000092445">
    <property type="component" value="Unassembled WGS sequence"/>
</dbReference>
<dbReference type="SUPFAM" id="SSF117281">
    <property type="entry name" value="Kelch motif"/>
    <property type="match status" value="1"/>
</dbReference>
<dbReference type="AlphaFoldDB" id="A0A1A9ZXI4"/>
<reference evidence="2" key="1">
    <citation type="submission" date="2014-03" db="EMBL/GenBank/DDBJ databases">
        <authorList>
            <person name="Aksoy S."/>
            <person name="Warren W."/>
            <person name="Wilson R.K."/>
        </authorList>
    </citation>
    <scope>NUCLEOTIDE SEQUENCE [LARGE SCALE GENOMIC DNA]</scope>
    <source>
        <strain evidence="2">IAEA</strain>
    </source>
</reference>
<reference evidence="1" key="2">
    <citation type="submission" date="2020-05" db="UniProtKB">
        <authorList>
            <consortium name="EnsemblMetazoa"/>
        </authorList>
    </citation>
    <scope>IDENTIFICATION</scope>
    <source>
        <strain evidence="1">IAEA</strain>
    </source>
</reference>
<accession>A0A1A9ZXI4</accession>